<dbReference type="NCBIfam" id="TIGR00715">
    <property type="entry name" value="precor6x_red"/>
    <property type="match status" value="1"/>
</dbReference>
<evidence type="ECO:0000256" key="2">
    <source>
        <dbReference type="ARBA" id="ARBA00022573"/>
    </source>
</evidence>
<dbReference type="EC" id="1.3.1.54" evidence="4"/>
<comment type="pathway">
    <text evidence="1">Cofactor biosynthesis; adenosylcobalamin biosynthesis.</text>
</comment>
<dbReference type="InterPro" id="IPR003723">
    <property type="entry name" value="Precorrin-6x_reduct"/>
</dbReference>
<dbReference type="GO" id="GO:0009236">
    <property type="term" value="P:cobalamin biosynthetic process"/>
    <property type="evidence" value="ECO:0007669"/>
    <property type="project" value="UniProtKB-UniPathway"/>
</dbReference>
<sequence>MRALILGGTKEARDTAKLLHDRGWHVTSSLAGRVANPALPVGEVRIGGFGGPAGLARWLIHSGVEVIIDATHPYAEKISLSASEASRATGIPLIGLHRKPWQAQPKDRWREVDSVEDAAALVAREYHHIFLSIGRQHLAPFANDPHNLYVIRAVDPPKVALPPRNRVILSRGPFSLESEKKLMVDNQIDVVVSKNSGGEMTYAKIEAARMLGIDVVMVRRPSLAPVTVEVHSPQAVLGVVDKL</sequence>
<gene>
    <name evidence="4" type="primary">cobK</name>
    <name evidence="4" type="ORF">CPPEL_05825</name>
</gene>
<dbReference type="NCBIfam" id="NF005968">
    <property type="entry name" value="PRK08057.1-2"/>
    <property type="match status" value="1"/>
</dbReference>
<protein>
    <submittedName>
        <fullName evidence="4">Precorrin-6A reductase</fullName>
        <ecNumber evidence="4">1.3.1.54</ecNumber>
    </submittedName>
</protein>
<dbReference type="OrthoDB" id="5183775at2"/>
<accession>A0A3G6IZ85</accession>
<dbReference type="AlphaFoldDB" id="A0A3G6IZ85"/>
<dbReference type="RefSeq" id="WP_123960235.1">
    <property type="nucleotide sequence ID" value="NZ_CP033898.1"/>
</dbReference>
<dbReference type="Proteomes" id="UP000271426">
    <property type="component" value="Chromosome"/>
</dbReference>
<dbReference type="EMBL" id="CP033898">
    <property type="protein sequence ID" value="AZA09284.1"/>
    <property type="molecule type" value="Genomic_DNA"/>
</dbReference>
<name>A0A3G6IZ85_9CORY</name>
<dbReference type="Pfam" id="PF02571">
    <property type="entry name" value="CbiJ"/>
    <property type="match status" value="1"/>
</dbReference>
<dbReference type="PANTHER" id="PTHR36925">
    <property type="entry name" value="COBALT-PRECORRIN-6A REDUCTASE"/>
    <property type="match status" value="1"/>
</dbReference>
<evidence type="ECO:0000256" key="1">
    <source>
        <dbReference type="ARBA" id="ARBA00004953"/>
    </source>
</evidence>
<dbReference type="PANTHER" id="PTHR36925:SF1">
    <property type="entry name" value="COBALT-PRECORRIN-6A REDUCTASE"/>
    <property type="match status" value="1"/>
</dbReference>
<dbReference type="PROSITE" id="PS51014">
    <property type="entry name" value="COBK_CBIJ"/>
    <property type="match status" value="1"/>
</dbReference>
<dbReference type="UniPathway" id="UPA00148"/>
<dbReference type="GO" id="GO:0016994">
    <property type="term" value="F:precorrin-6A reductase activity"/>
    <property type="evidence" value="ECO:0007669"/>
    <property type="project" value="UniProtKB-EC"/>
</dbReference>
<dbReference type="KEGG" id="cpso:CPPEL_05825"/>
<keyword evidence="3 4" id="KW-0560">Oxidoreductase</keyword>
<evidence type="ECO:0000256" key="3">
    <source>
        <dbReference type="ARBA" id="ARBA00023002"/>
    </source>
</evidence>
<evidence type="ECO:0000313" key="4">
    <source>
        <dbReference type="EMBL" id="AZA09284.1"/>
    </source>
</evidence>
<keyword evidence="5" id="KW-1185">Reference proteome</keyword>
<keyword evidence="2" id="KW-0169">Cobalamin biosynthesis</keyword>
<proteinExistence type="predicted"/>
<organism evidence="4 5">
    <name type="scientific">Corynebacterium pseudopelargi</name>
    <dbReference type="NCBI Taxonomy" id="2080757"/>
    <lineage>
        <taxon>Bacteria</taxon>
        <taxon>Bacillati</taxon>
        <taxon>Actinomycetota</taxon>
        <taxon>Actinomycetes</taxon>
        <taxon>Mycobacteriales</taxon>
        <taxon>Corynebacteriaceae</taxon>
        <taxon>Corynebacterium</taxon>
    </lineage>
</organism>
<reference evidence="4 5" key="1">
    <citation type="submission" date="2018-11" db="EMBL/GenBank/DDBJ databases">
        <authorList>
            <person name="Kleinhagauer T."/>
            <person name="Glaeser S.P."/>
            <person name="Spergser J."/>
            <person name="Ruckert C."/>
            <person name="Kaempfer P."/>
            <person name="Busse H.-J."/>
        </authorList>
    </citation>
    <scope>NUCLEOTIDE SEQUENCE [LARGE SCALE GENOMIC DNA]</scope>
    <source>
        <strain evidence="4 5">812CH</strain>
    </source>
</reference>
<evidence type="ECO:0000313" key="5">
    <source>
        <dbReference type="Proteomes" id="UP000271426"/>
    </source>
</evidence>